<dbReference type="EnsemblFungi" id="MAPG_02834T0">
    <property type="protein sequence ID" value="MAPG_02834T0"/>
    <property type="gene ID" value="MAPG_02834"/>
</dbReference>
<dbReference type="EMBL" id="GL876967">
    <property type="protein sequence ID" value="KLU83783.1"/>
    <property type="molecule type" value="Genomic_DNA"/>
</dbReference>
<keyword evidence="4" id="KW-1185">Reference proteome</keyword>
<evidence type="ECO:0000313" key="4">
    <source>
        <dbReference type="Proteomes" id="UP000011715"/>
    </source>
</evidence>
<evidence type="ECO:0000313" key="3">
    <source>
        <dbReference type="EnsemblFungi" id="MAPG_02834T0"/>
    </source>
</evidence>
<evidence type="ECO:0000313" key="2">
    <source>
        <dbReference type="EMBL" id="KLU83783.1"/>
    </source>
</evidence>
<reference evidence="2" key="3">
    <citation type="submission" date="2011-03" db="EMBL/GenBank/DDBJ databases">
        <title>Annotation of Magnaporthe poae ATCC 64411.</title>
        <authorList>
            <person name="Ma L.-J."/>
            <person name="Dead R."/>
            <person name="Young S.K."/>
            <person name="Zeng Q."/>
            <person name="Gargeya S."/>
            <person name="Fitzgerald M."/>
            <person name="Haas B."/>
            <person name="Abouelleil A."/>
            <person name="Alvarado L."/>
            <person name="Arachchi H.M."/>
            <person name="Berlin A."/>
            <person name="Brown A."/>
            <person name="Chapman S.B."/>
            <person name="Chen Z."/>
            <person name="Dunbar C."/>
            <person name="Freedman E."/>
            <person name="Gearin G."/>
            <person name="Gellesch M."/>
            <person name="Goldberg J."/>
            <person name="Griggs A."/>
            <person name="Gujja S."/>
            <person name="Heiman D."/>
            <person name="Howarth C."/>
            <person name="Larson L."/>
            <person name="Lui A."/>
            <person name="MacDonald P.J.P."/>
            <person name="Mehta T."/>
            <person name="Montmayeur A."/>
            <person name="Murphy C."/>
            <person name="Neiman D."/>
            <person name="Pearson M."/>
            <person name="Priest M."/>
            <person name="Roberts A."/>
            <person name="Saif S."/>
            <person name="Shea T."/>
            <person name="Shenoy N."/>
            <person name="Sisk P."/>
            <person name="Stolte C."/>
            <person name="Sykes S."/>
            <person name="Yandava C."/>
            <person name="Wortman J."/>
            <person name="Nusbaum C."/>
            <person name="Birren B."/>
        </authorList>
    </citation>
    <scope>NUCLEOTIDE SEQUENCE</scope>
    <source>
        <strain evidence="2">ATCC 64411</strain>
    </source>
</reference>
<dbReference type="Proteomes" id="UP000011715">
    <property type="component" value="Unassembled WGS sequence"/>
</dbReference>
<gene>
    <name evidence="2" type="ORF">MAPG_02834</name>
</gene>
<name>A0A0C4DSF5_MAGP6</name>
<dbReference type="EMBL" id="ADBL01000688">
    <property type="status" value="NOT_ANNOTATED_CDS"/>
    <property type="molecule type" value="Genomic_DNA"/>
</dbReference>
<reference evidence="2" key="2">
    <citation type="submission" date="2010-05" db="EMBL/GenBank/DDBJ databases">
        <title>The Genome Sequence of Magnaporthe poae strain ATCC 64411.</title>
        <authorList>
            <consortium name="The Broad Institute Genome Sequencing Platform"/>
            <consortium name="Broad Institute Genome Sequencing Center for Infectious Disease"/>
            <person name="Ma L.-J."/>
            <person name="Dead R."/>
            <person name="Young S."/>
            <person name="Zeng Q."/>
            <person name="Koehrsen M."/>
            <person name="Alvarado L."/>
            <person name="Berlin A."/>
            <person name="Chapman S.B."/>
            <person name="Chen Z."/>
            <person name="Freedman E."/>
            <person name="Gellesch M."/>
            <person name="Goldberg J."/>
            <person name="Griggs A."/>
            <person name="Gujja S."/>
            <person name="Heilman E.R."/>
            <person name="Heiman D."/>
            <person name="Hepburn T."/>
            <person name="Howarth C."/>
            <person name="Jen D."/>
            <person name="Larson L."/>
            <person name="Mehta T."/>
            <person name="Neiman D."/>
            <person name="Pearson M."/>
            <person name="Roberts A."/>
            <person name="Saif S."/>
            <person name="Shea T."/>
            <person name="Shenoy N."/>
            <person name="Sisk P."/>
            <person name="Stolte C."/>
            <person name="Sykes S."/>
            <person name="Walk T."/>
            <person name="White J."/>
            <person name="Yandava C."/>
            <person name="Haas B."/>
            <person name="Nusbaum C."/>
            <person name="Birren B."/>
        </authorList>
    </citation>
    <scope>NUCLEOTIDE SEQUENCE</scope>
    <source>
        <strain evidence="2">ATCC 64411</strain>
    </source>
</reference>
<reference evidence="4" key="1">
    <citation type="submission" date="2010-05" db="EMBL/GenBank/DDBJ databases">
        <title>The genome sequence of Magnaporthe poae strain ATCC 64411.</title>
        <authorList>
            <person name="Ma L.-J."/>
            <person name="Dead R."/>
            <person name="Young S."/>
            <person name="Zeng Q."/>
            <person name="Koehrsen M."/>
            <person name="Alvarado L."/>
            <person name="Berlin A."/>
            <person name="Chapman S.B."/>
            <person name="Chen Z."/>
            <person name="Freedman E."/>
            <person name="Gellesch M."/>
            <person name="Goldberg J."/>
            <person name="Griggs A."/>
            <person name="Gujja S."/>
            <person name="Heilman E.R."/>
            <person name="Heiman D."/>
            <person name="Hepburn T."/>
            <person name="Howarth C."/>
            <person name="Jen D."/>
            <person name="Larson L."/>
            <person name="Mehta T."/>
            <person name="Neiman D."/>
            <person name="Pearson M."/>
            <person name="Roberts A."/>
            <person name="Saif S."/>
            <person name="Shea T."/>
            <person name="Shenoy N."/>
            <person name="Sisk P."/>
            <person name="Stolte C."/>
            <person name="Sykes S."/>
            <person name="Walk T."/>
            <person name="White J."/>
            <person name="Yandava C."/>
            <person name="Haas B."/>
            <person name="Nusbaum C."/>
            <person name="Birren B."/>
        </authorList>
    </citation>
    <scope>NUCLEOTIDE SEQUENCE [LARGE SCALE GENOMIC DNA]</scope>
    <source>
        <strain evidence="4">ATCC 64411 / 73-15</strain>
    </source>
</reference>
<evidence type="ECO:0000256" key="1">
    <source>
        <dbReference type="SAM" id="MobiDB-lite"/>
    </source>
</evidence>
<reference evidence="3" key="5">
    <citation type="submission" date="2015-06" db="UniProtKB">
        <authorList>
            <consortium name="EnsemblFungi"/>
        </authorList>
    </citation>
    <scope>IDENTIFICATION</scope>
    <source>
        <strain evidence="3">ATCC 64411</strain>
    </source>
</reference>
<accession>A0A0C4DSF5</accession>
<feature type="region of interest" description="Disordered" evidence="1">
    <location>
        <begin position="1"/>
        <end position="24"/>
    </location>
</feature>
<reference evidence="3" key="4">
    <citation type="journal article" date="2015" name="G3 (Bethesda)">
        <title>Genome sequences of three phytopathogenic species of the Magnaporthaceae family of fungi.</title>
        <authorList>
            <person name="Okagaki L.H."/>
            <person name="Nunes C.C."/>
            <person name="Sailsbery J."/>
            <person name="Clay B."/>
            <person name="Brown D."/>
            <person name="John T."/>
            <person name="Oh Y."/>
            <person name="Young N."/>
            <person name="Fitzgerald M."/>
            <person name="Haas B.J."/>
            <person name="Zeng Q."/>
            <person name="Young S."/>
            <person name="Adiconis X."/>
            <person name="Fan L."/>
            <person name="Levin J.Z."/>
            <person name="Mitchell T.K."/>
            <person name="Okubara P.A."/>
            <person name="Farman M.L."/>
            <person name="Kohn L.M."/>
            <person name="Birren B."/>
            <person name="Ma L.-J."/>
            <person name="Dean R.A."/>
        </authorList>
    </citation>
    <scope>NUCLEOTIDE SEQUENCE</scope>
    <source>
        <strain evidence="3">ATCC 64411 / 73-15</strain>
    </source>
</reference>
<dbReference type="VEuPathDB" id="FungiDB:MAPG_02834"/>
<feature type="compositionally biased region" description="Basic and acidic residues" evidence="1">
    <location>
        <begin position="99"/>
        <end position="108"/>
    </location>
</feature>
<dbReference type="AlphaFoldDB" id="A0A0C4DSF5"/>
<sequence length="133" mass="14813">MDQGTESDTGRHKPREKKAPEPSTIKAVLVVREERACALRLPPPRLAQNSKMMWMWAVGCIFPNFMRATPGGEQGFRSWTAGRQAGPPFAGVKAPAPRHHAESTKEESTYPIRPEVITTSPKHCWVGRTQDAH</sequence>
<organism evidence="3 4">
    <name type="scientific">Magnaporthiopsis poae (strain ATCC 64411 / 73-15)</name>
    <name type="common">Kentucky bluegrass fungus</name>
    <name type="synonym">Magnaporthe poae</name>
    <dbReference type="NCBI Taxonomy" id="644358"/>
    <lineage>
        <taxon>Eukaryota</taxon>
        <taxon>Fungi</taxon>
        <taxon>Dikarya</taxon>
        <taxon>Ascomycota</taxon>
        <taxon>Pezizomycotina</taxon>
        <taxon>Sordariomycetes</taxon>
        <taxon>Sordariomycetidae</taxon>
        <taxon>Magnaporthales</taxon>
        <taxon>Magnaporthaceae</taxon>
        <taxon>Magnaporthiopsis</taxon>
    </lineage>
</organism>
<proteinExistence type="predicted"/>
<protein>
    <submittedName>
        <fullName evidence="2 3">Uncharacterized protein</fullName>
    </submittedName>
</protein>
<feature type="region of interest" description="Disordered" evidence="1">
    <location>
        <begin position="76"/>
        <end position="109"/>
    </location>
</feature>